<dbReference type="AlphaFoldDB" id="E6LHF4"/>
<reference evidence="1 2" key="1">
    <citation type="submission" date="2010-12" db="EMBL/GenBank/DDBJ databases">
        <authorList>
            <person name="Muzny D."/>
            <person name="Qin X."/>
            <person name="Deng J."/>
            <person name="Jiang H."/>
            <person name="Liu Y."/>
            <person name="Qu J."/>
            <person name="Song X.-Z."/>
            <person name="Zhang L."/>
            <person name="Thornton R."/>
            <person name="Coyle M."/>
            <person name="Francisco L."/>
            <person name="Jackson L."/>
            <person name="Javaid M."/>
            <person name="Korchina V."/>
            <person name="Kovar C."/>
            <person name="Mata R."/>
            <person name="Mathew T."/>
            <person name="Ngo R."/>
            <person name="Nguyen L."/>
            <person name="Nguyen N."/>
            <person name="Okwuonu G."/>
            <person name="Ongeri F."/>
            <person name="Pham C."/>
            <person name="Simmons D."/>
            <person name="Wilczek-Boney K."/>
            <person name="Hale W."/>
            <person name="Jakkamsetti A."/>
            <person name="Pham P."/>
            <person name="Ruth R."/>
            <person name="San Lucas F."/>
            <person name="Warren J."/>
            <person name="Zhang J."/>
            <person name="Zhao Z."/>
            <person name="Zhou C."/>
            <person name="Zhu D."/>
            <person name="Lee S."/>
            <person name="Bess C."/>
            <person name="Blankenburg K."/>
            <person name="Forbes L."/>
            <person name="Fu Q."/>
            <person name="Gubbala S."/>
            <person name="Hirani K."/>
            <person name="Jayaseelan J.C."/>
            <person name="Lara F."/>
            <person name="Munidasa M."/>
            <person name="Palculict T."/>
            <person name="Patil S."/>
            <person name="Pu L.-L."/>
            <person name="Saada N."/>
            <person name="Tang L."/>
            <person name="Weissenberger G."/>
            <person name="Zhu Y."/>
            <person name="Hemphill L."/>
            <person name="Shang Y."/>
            <person name="Youmans B."/>
            <person name="Ayvaz T."/>
            <person name="Ross M."/>
            <person name="Santibanez J."/>
            <person name="Aqrawi P."/>
            <person name="Gross S."/>
            <person name="Joshi V."/>
            <person name="Fowler G."/>
            <person name="Nazareth L."/>
            <person name="Reid J."/>
            <person name="Worley K."/>
            <person name="Petrosino J."/>
            <person name="Highlander S."/>
            <person name="Gibbs R."/>
        </authorList>
    </citation>
    <scope>NUCLEOTIDE SEQUENCE [LARGE SCALE GENOMIC DNA]</scope>
    <source>
        <strain evidence="2">DSM 15952 / CCUG 50447 / LMG 22039 / TP 1.5</strain>
    </source>
</reference>
<keyword evidence="2" id="KW-1185">Reference proteome</keyword>
<dbReference type="Proteomes" id="UP000010296">
    <property type="component" value="Unassembled WGS sequence"/>
</dbReference>
<sequence>MTDGDRAHQGFIDKRVYERLKEKEDVMAKAIDGNLLVPEITDDYLEDVKRIISGV</sequence>
<protein>
    <submittedName>
        <fullName evidence="1">Uncharacterized protein</fullName>
    </submittedName>
</protein>
<evidence type="ECO:0000313" key="2">
    <source>
        <dbReference type="Proteomes" id="UP000010296"/>
    </source>
</evidence>
<proteinExistence type="predicted"/>
<evidence type="ECO:0000313" key="1">
    <source>
        <dbReference type="EMBL" id="EFU73353.1"/>
    </source>
</evidence>
<dbReference type="STRING" id="888064.HMPREF9088_1794"/>
<gene>
    <name evidence="1" type="ORF">HMPREF9088_1794</name>
</gene>
<name>E6LHF4_ENTI1</name>
<dbReference type="eggNOG" id="COG0553">
    <property type="taxonomic scope" value="Bacteria"/>
</dbReference>
<dbReference type="HOGENOM" id="CLU_3025200_0_0_9"/>
<dbReference type="EMBL" id="AEPV01000069">
    <property type="protein sequence ID" value="EFU73353.1"/>
    <property type="molecule type" value="Genomic_DNA"/>
</dbReference>
<accession>E6LHF4</accession>
<organism evidence="1 2">
    <name type="scientific">Enterococcus italicus (strain DSM 15952 / CCUG 50447 / LMG 22039 / TP 1.5)</name>
    <dbReference type="NCBI Taxonomy" id="888064"/>
    <lineage>
        <taxon>Bacteria</taxon>
        <taxon>Bacillati</taxon>
        <taxon>Bacillota</taxon>
        <taxon>Bacilli</taxon>
        <taxon>Lactobacillales</taxon>
        <taxon>Enterococcaceae</taxon>
        <taxon>Enterococcus</taxon>
    </lineage>
</organism>
<comment type="caution">
    <text evidence="1">The sequence shown here is derived from an EMBL/GenBank/DDBJ whole genome shotgun (WGS) entry which is preliminary data.</text>
</comment>